<feature type="compositionally biased region" description="Basic and acidic residues" evidence="5">
    <location>
        <begin position="186"/>
        <end position="205"/>
    </location>
</feature>
<evidence type="ECO:0000259" key="6">
    <source>
        <dbReference type="PROSITE" id="PS50102"/>
    </source>
</evidence>
<dbReference type="InterPro" id="IPR035979">
    <property type="entry name" value="RBD_domain_sf"/>
</dbReference>
<feature type="compositionally biased region" description="Basic and acidic residues" evidence="5">
    <location>
        <begin position="1"/>
        <end position="19"/>
    </location>
</feature>
<dbReference type="EMBL" id="SWFT01000123">
    <property type="protein sequence ID" value="KAA8899451.1"/>
    <property type="molecule type" value="Genomic_DNA"/>
</dbReference>
<protein>
    <recommendedName>
        <fullName evidence="6">RRM domain-containing protein</fullName>
    </recommendedName>
</protein>
<dbReference type="Gene3D" id="3.30.70.330">
    <property type="match status" value="1"/>
</dbReference>
<dbReference type="OrthoDB" id="21467at2759"/>
<keyword evidence="3" id="KW-0539">Nucleus</keyword>
<evidence type="ECO:0000256" key="1">
    <source>
        <dbReference type="ARBA" id="ARBA00004604"/>
    </source>
</evidence>
<sequence length="219" mass="24358">MAKKETQQTDPVAELKPEIEIASSSESDDSSDDDSSDDDGADAVSGLDDAAVAAASGHSVNKAIIGASDKKKKTGAKRGILYIGRIPHGFYEKEMKKYFAQFGDIVNVCVARNKSGKSKHFGFIEFADYDTAVVAQETMNNYLLFGHQLQVAFVTDKVDDLFTRPQKYHHVAVPMREKSQKKHDGKRPAHKVEKLEHKHAERKQQKALELKAKGIDWQL</sequence>
<keyword evidence="8" id="KW-1185">Reference proteome</keyword>
<feature type="compositionally biased region" description="Acidic residues" evidence="5">
    <location>
        <begin position="26"/>
        <end position="41"/>
    </location>
</feature>
<dbReference type="AlphaFoldDB" id="A0A642UI87"/>
<feature type="region of interest" description="Disordered" evidence="5">
    <location>
        <begin position="175"/>
        <end position="205"/>
    </location>
</feature>
<name>A0A642UI87_DIURU</name>
<dbReference type="InterPro" id="IPR012677">
    <property type="entry name" value="Nucleotide-bd_a/b_plait_sf"/>
</dbReference>
<accession>A0A642UI87</accession>
<dbReference type="Pfam" id="PF00076">
    <property type="entry name" value="RRM_1"/>
    <property type="match status" value="1"/>
</dbReference>
<evidence type="ECO:0000256" key="3">
    <source>
        <dbReference type="ARBA" id="ARBA00023242"/>
    </source>
</evidence>
<feature type="region of interest" description="Disordered" evidence="5">
    <location>
        <begin position="1"/>
        <end position="44"/>
    </location>
</feature>
<dbReference type="SMART" id="SM00360">
    <property type="entry name" value="RRM"/>
    <property type="match status" value="1"/>
</dbReference>
<dbReference type="RefSeq" id="XP_034010914.1">
    <property type="nucleotide sequence ID" value="XM_034157150.1"/>
</dbReference>
<evidence type="ECO:0000256" key="4">
    <source>
        <dbReference type="PROSITE-ProRule" id="PRU00176"/>
    </source>
</evidence>
<keyword evidence="2 4" id="KW-0694">RNA-binding</keyword>
<dbReference type="CDD" id="cd12307">
    <property type="entry name" value="RRM_NIFK_like"/>
    <property type="match status" value="1"/>
</dbReference>
<dbReference type="GO" id="GO:0005730">
    <property type="term" value="C:nucleolus"/>
    <property type="evidence" value="ECO:0007669"/>
    <property type="project" value="UniProtKB-SubCell"/>
</dbReference>
<comment type="subcellular location">
    <subcellularLocation>
        <location evidence="1">Nucleus</location>
        <location evidence="1">Nucleolus</location>
    </subcellularLocation>
</comment>
<evidence type="ECO:0000256" key="5">
    <source>
        <dbReference type="SAM" id="MobiDB-lite"/>
    </source>
</evidence>
<dbReference type="PROSITE" id="PS50102">
    <property type="entry name" value="RRM"/>
    <property type="match status" value="1"/>
</dbReference>
<dbReference type="VEuPathDB" id="FungiDB:DIURU_004293"/>
<gene>
    <name evidence="7" type="ORF">DIURU_004293</name>
</gene>
<evidence type="ECO:0000313" key="7">
    <source>
        <dbReference type="EMBL" id="KAA8899451.1"/>
    </source>
</evidence>
<organism evidence="7 8">
    <name type="scientific">Diutina rugosa</name>
    <name type="common">Yeast</name>
    <name type="synonym">Candida rugosa</name>
    <dbReference type="NCBI Taxonomy" id="5481"/>
    <lineage>
        <taxon>Eukaryota</taxon>
        <taxon>Fungi</taxon>
        <taxon>Dikarya</taxon>
        <taxon>Ascomycota</taxon>
        <taxon>Saccharomycotina</taxon>
        <taxon>Pichiomycetes</taxon>
        <taxon>Debaryomycetaceae</taxon>
        <taxon>Diutina</taxon>
    </lineage>
</organism>
<evidence type="ECO:0000256" key="2">
    <source>
        <dbReference type="ARBA" id="ARBA00022884"/>
    </source>
</evidence>
<proteinExistence type="predicted"/>
<reference evidence="7 8" key="1">
    <citation type="submission" date="2019-07" db="EMBL/GenBank/DDBJ databases">
        <title>Genome assembly of two rare yeast pathogens: Diutina rugosa and Trichomonascus ciferrii.</title>
        <authorList>
            <person name="Mixao V."/>
            <person name="Saus E."/>
            <person name="Hansen A."/>
            <person name="Lass-Flor C."/>
            <person name="Gabaldon T."/>
        </authorList>
    </citation>
    <scope>NUCLEOTIDE SEQUENCE [LARGE SCALE GENOMIC DNA]</scope>
    <source>
        <strain evidence="7 8">CBS 613</strain>
    </source>
</reference>
<dbReference type="PANTHER" id="PTHR46754">
    <property type="entry name" value="MKI67 FHA DOMAIN-INTERACTING NUCLEOLAR PHOSPHOPROTEIN"/>
    <property type="match status" value="1"/>
</dbReference>
<dbReference type="GeneID" id="54782944"/>
<comment type="caution">
    <text evidence="7">The sequence shown here is derived from an EMBL/GenBank/DDBJ whole genome shotgun (WGS) entry which is preliminary data.</text>
</comment>
<dbReference type="InterPro" id="IPR000504">
    <property type="entry name" value="RRM_dom"/>
</dbReference>
<feature type="domain" description="RRM" evidence="6">
    <location>
        <begin position="79"/>
        <end position="156"/>
    </location>
</feature>
<dbReference type="Proteomes" id="UP000449547">
    <property type="component" value="Unassembled WGS sequence"/>
</dbReference>
<dbReference type="OMA" id="HGFHEKE"/>
<dbReference type="SUPFAM" id="SSF54928">
    <property type="entry name" value="RNA-binding domain, RBD"/>
    <property type="match status" value="1"/>
</dbReference>
<dbReference type="GO" id="GO:0003723">
    <property type="term" value="F:RNA binding"/>
    <property type="evidence" value="ECO:0007669"/>
    <property type="project" value="UniProtKB-UniRule"/>
</dbReference>
<evidence type="ECO:0000313" key="8">
    <source>
        <dbReference type="Proteomes" id="UP000449547"/>
    </source>
</evidence>